<organism evidence="2 3">
    <name type="scientific">Endozoicomonas montiporae</name>
    <dbReference type="NCBI Taxonomy" id="1027273"/>
    <lineage>
        <taxon>Bacteria</taxon>
        <taxon>Pseudomonadati</taxon>
        <taxon>Pseudomonadota</taxon>
        <taxon>Gammaproteobacteria</taxon>
        <taxon>Oceanospirillales</taxon>
        <taxon>Endozoicomonadaceae</taxon>
        <taxon>Endozoicomonas</taxon>
    </lineage>
</organism>
<keyword evidence="3" id="KW-1185">Reference proteome</keyword>
<reference evidence="2 3" key="1">
    <citation type="submission" date="2014-06" db="EMBL/GenBank/DDBJ databases">
        <title>Whole Genome Sequences of Three Symbiotic Endozoicomonas Bacteria.</title>
        <authorList>
            <person name="Neave M.J."/>
            <person name="Apprill A."/>
            <person name="Voolstra C.R."/>
        </authorList>
    </citation>
    <scope>NUCLEOTIDE SEQUENCE [LARGE SCALE GENOMIC DNA]</scope>
    <source>
        <strain evidence="2 3">LMG 24815</strain>
    </source>
</reference>
<feature type="compositionally biased region" description="Basic and acidic residues" evidence="1">
    <location>
        <begin position="114"/>
        <end position="125"/>
    </location>
</feature>
<proteinExistence type="predicted"/>
<accession>A0A081NB25</accession>
<feature type="compositionally biased region" description="Basic residues" evidence="1">
    <location>
        <begin position="83"/>
        <end position="106"/>
    </location>
</feature>
<evidence type="ECO:0000313" key="3">
    <source>
        <dbReference type="Proteomes" id="UP000028006"/>
    </source>
</evidence>
<evidence type="ECO:0000256" key="1">
    <source>
        <dbReference type="SAM" id="MobiDB-lite"/>
    </source>
</evidence>
<gene>
    <name evidence="2" type="ORF">GZ77_03425</name>
</gene>
<dbReference type="Proteomes" id="UP000028006">
    <property type="component" value="Unassembled WGS sequence"/>
</dbReference>
<protein>
    <submittedName>
        <fullName evidence="2">Uncharacterized protein</fullName>
    </submittedName>
</protein>
<comment type="caution">
    <text evidence="2">The sequence shown here is derived from an EMBL/GenBank/DDBJ whole genome shotgun (WGS) entry which is preliminary data.</text>
</comment>
<dbReference type="EMBL" id="JOKG01000001">
    <property type="protein sequence ID" value="KEQ15648.1"/>
    <property type="molecule type" value="Genomic_DNA"/>
</dbReference>
<name>A0A081NB25_9GAMM</name>
<feature type="region of interest" description="Disordered" evidence="1">
    <location>
        <begin position="61"/>
        <end position="171"/>
    </location>
</feature>
<evidence type="ECO:0000313" key="2">
    <source>
        <dbReference type="EMBL" id="KEQ15648.1"/>
    </source>
</evidence>
<dbReference type="AlphaFoldDB" id="A0A081NB25"/>
<feature type="compositionally biased region" description="Polar residues" evidence="1">
    <location>
        <begin position="156"/>
        <end position="166"/>
    </location>
</feature>
<sequence>MAKRGNFKLVYQDAARIFAQFRHYDEALKSLDQLLKQPLSPAQRESILHQYEAYVLALQPESQRQKTEDENEWLPDTLVTKHSGARKKTKGKASGKKSRGKNKPNRGKQTPSSEESREIKTETKEQNQSSKTDLEPADVTSKTSGTASALRESEVSSKPASKQMASASPKKAVLKPELYLPEGGWLPDGHPEVSKFYREINSARGTCDLEQEANIISYWLQSSKHKPIYGRICEEAAWFYIRQLESPYPSLYTLKGETVDKRRDMTKLAGQWLSKTEACYFQTPRGSGNNPEELEKLIDATYANHTDWAENSQYRKRIRCICSSRGHLYSILSAYVTGSRYNWAHHKKLKERYQAFYHLKNVADPGYLKTIEQLSGLQLT</sequence>